<feature type="region of interest" description="Disordered" evidence="1">
    <location>
        <begin position="500"/>
        <end position="521"/>
    </location>
</feature>
<reference evidence="5" key="1">
    <citation type="submission" date="2018-12" db="EMBL/GenBank/DDBJ databases">
        <title>Tengunoibacter tsumagoiensis gen. nov., sp. nov., Dictyobacter kobayashii sp. nov., D. alpinus sp. nov., and D. joshuensis sp. nov. and description of Dictyobacteraceae fam. nov. within the order Ktedonobacterales isolated from Tengu-no-mugimeshi.</title>
        <authorList>
            <person name="Wang C.M."/>
            <person name="Zheng Y."/>
            <person name="Sakai Y."/>
            <person name="Toyoda A."/>
            <person name="Minakuchi Y."/>
            <person name="Abe K."/>
            <person name="Yokota A."/>
            <person name="Yabe S."/>
        </authorList>
    </citation>
    <scope>NUCLEOTIDE SEQUENCE [LARGE SCALE GENOMIC DNA]</scope>
    <source>
        <strain evidence="5">Uno3</strain>
    </source>
</reference>
<feature type="domain" description="Band 7" evidence="3">
    <location>
        <begin position="186"/>
        <end position="373"/>
    </location>
</feature>
<keyword evidence="5" id="KW-1185">Reference proteome</keyword>
<evidence type="ECO:0000259" key="3">
    <source>
        <dbReference type="SMART" id="SM00244"/>
    </source>
</evidence>
<keyword evidence="2" id="KW-0812">Transmembrane</keyword>
<dbReference type="Gene3D" id="3.30.479.30">
    <property type="entry name" value="Band 7 domain"/>
    <property type="match status" value="1"/>
</dbReference>
<dbReference type="RefSeq" id="WP_126577863.1">
    <property type="nucleotide sequence ID" value="NZ_BIFR01000001.1"/>
</dbReference>
<feature type="transmembrane region" description="Helical" evidence="2">
    <location>
        <begin position="82"/>
        <end position="104"/>
    </location>
</feature>
<protein>
    <recommendedName>
        <fullName evidence="3">Band 7 domain-containing protein</fullName>
    </recommendedName>
</protein>
<dbReference type="OrthoDB" id="141676at2"/>
<dbReference type="InterPro" id="IPR036013">
    <property type="entry name" value="Band_7/SPFH_dom_sf"/>
</dbReference>
<dbReference type="InterPro" id="IPR001107">
    <property type="entry name" value="Band_7"/>
</dbReference>
<evidence type="ECO:0000256" key="2">
    <source>
        <dbReference type="SAM" id="Phobius"/>
    </source>
</evidence>
<feature type="region of interest" description="Disordered" evidence="1">
    <location>
        <begin position="1"/>
        <end position="45"/>
    </location>
</feature>
<organism evidence="4 5">
    <name type="scientific">Tengunoibacter tsumagoiensis</name>
    <dbReference type="NCBI Taxonomy" id="2014871"/>
    <lineage>
        <taxon>Bacteria</taxon>
        <taxon>Bacillati</taxon>
        <taxon>Chloroflexota</taxon>
        <taxon>Ktedonobacteria</taxon>
        <taxon>Ktedonobacterales</taxon>
        <taxon>Dictyobacteraceae</taxon>
        <taxon>Tengunoibacter</taxon>
    </lineage>
</organism>
<keyword evidence="2" id="KW-1133">Transmembrane helix</keyword>
<comment type="caution">
    <text evidence="4">The sequence shown here is derived from an EMBL/GenBank/DDBJ whole genome shotgun (WGS) entry which is preliminary data.</text>
</comment>
<accession>A0A401ZTM3</accession>
<evidence type="ECO:0000313" key="4">
    <source>
        <dbReference type="EMBL" id="GCE10249.1"/>
    </source>
</evidence>
<gene>
    <name evidence="4" type="ORF">KTT_01080</name>
</gene>
<feature type="transmembrane region" description="Helical" evidence="2">
    <location>
        <begin position="116"/>
        <end position="136"/>
    </location>
</feature>
<evidence type="ECO:0000256" key="1">
    <source>
        <dbReference type="SAM" id="MobiDB-lite"/>
    </source>
</evidence>
<proteinExistence type="predicted"/>
<evidence type="ECO:0000313" key="5">
    <source>
        <dbReference type="Proteomes" id="UP000287352"/>
    </source>
</evidence>
<keyword evidence="2" id="KW-0472">Membrane</keyword>
<dbReference type="Proteomes" id="UP000287352">
    <property type="component" value="Unassembled WGS sequence"/>
</dbReference>
<dbReference type="SMART" id="SM00244">
    <property type="entry name" value="PHB"/>
    <property type="match status" value="1"/>
</dbReference>
<sequence length="521" mass="57134">MSSDNHDPGAVWQGPRPTQGPAQGAFFDAQEPTPVSLRPTGTAQKNSSARFAPANTIVSPVEDDQPVARSAPQGTLQSISQYLFLLIIPFFFCALTCALVLPFIATGHAALPRLGFWPILLGILAITVAQGTAIYYAGNDKGLLALTTLAGLALFLLIATFSLFGTIPGILLLIAVIALGIWLARHCLHPVPEGFVDIIFAQKKYSRTLYAGFNILLPWETIAAQLNVEGTQWICPTQTVQLSREEDVSLRAAISYQVLPEDAYLTMTQVNSWEESLRNLLIIHLQEVALQFQPEDFLTWPQGLQAASKTYRPVQKSADDFIGSAERRQQINDRLLAVLSDKVAPWGVQINWVQMLDVELIPHHVIKPQQIIAQPVEQAQVVEQVAQPENLEVHTTTAAIPVPPAQKPENNVVAPAVIPASAIGTTSTPTKPLREDLLIRAYKEVQDGHVTDPQAIRSIAMKFEEVAKDPVLAQTVSFDPARAALNLYDQARKYEESYLRQQQQNGMNHEAQKGPAGKSSY</sequence>
<name>A0A401ZTM3_9CHLR</name>
<dbReference type="EMBL" id="BIFR01000001">
    <property type="protein sequence ID" value="GCE10249.1"/>
    <property type="molecule type" value="Genomic_DNA"/>
</dbReference>
<feature type="transmembrane region" description="Helical" evidence="2">
    <location>
        <begin position="167"/>
        <end position="184"/>
    </location>
</feature>
<dbReference type="Pfam" id="PF01145">
    <property type="entry name" value="Band_7"/>
    <property type="match status" value="1"/>
</dbReference>
<dbReference type="AlphaFoldDB" id="A0A401ZTM3"/>